<dbReference type="EMBL" id="JPIN01000007">
    <property type="protein sequence ID" value="KFZ28610.1"/>
    <property type="molecule type" value="Genomic_DNA"/>
</dbReference>
<dbReference type="NCBIfam" id="NF002636">
    <property type="entry name" value="PRK02304.1-5"/>
    <property type="match status" value="1"/>
</dbReference>
<evidence type="ECO:0000256" key="10">
    <source>
        <dbReference type="ARBA" id="ARBA00022726"/>
    </source>
</evidence>
<evidence type="ECO:0000256" key="3">
    <source>
        <dbReference type="ARBA" id="ARBA00004659"/>
    </source>
</evidence>
<evidence type="ECO:0000259" key="12">
    <source>
        <dbReference type="Pfam" id="PF00156"/>
    </source>
</evidence>
<dbReference type="PANTHER" id="PTHR11776">
    <property type="entry name" value="ADENINE PHOSPHORIBOSYLTRANSFERASE"/>
    <property type="match status" value="1"/>
</dbReference>
<feature type="domain" description="Phosphoribosyltransferase" evidence="12">
    <location>
        <begin position="37"/>
        <end position="150"/>
    </location>
</feature>
<dbReference type="GO" id="GO:0006168">
    <property type="term" value="P:adenine salvage"/>
    <property type="evidence" value="ECO:0007669"/>
    <property type="project" value="InterPro"/>
</dbReference>
<evidence type="ECO:0000256" key="11">
    <source>
        <dbReference type="HAMAP-Rule" id="MF_00004"/>
    </source>
</evidence>
<gene>
    <name evidence="11" type="primary">apt</name>
    <name evidence="13" type="ORF">IDAT_07610</name>
</gene>
<dbReference type="NCBIfam" id="NF002634">
    <property type="entry name" value="PRK02304.1-3"/>
    <property type="match status" value="1"/>
</dbReference>
<protein>
    <recommendedName>
        <fullName evidence="6 11">Adenine phosphoribosyltransferase</fullName>
        <shortName evidence="11">APRT</shortName>
        <ecNumber evidence="6 11">2.4.2.7</ecNumber>
    </recommendedName>
</protein>
<keyword evidence="7 11" id="KW-0963">Cytoplasm</keyword>
<dbReference type="PANTHER" id="PTHR11776:SF7">
    <property type="entry name" value="PHOSPHORIBOSYLTRANSFERASE DOMAIN-CONTAINING PROTEIN"/>
    <property type="match status" value="1"/>
</dbReference>
<dbReference type="AlphaFoldDB" id="A0A094ILP0"/>
<keyword evidence="9 11" id="KW-0808">Transferase</keyword>
<proteinExistence type="inferred from homology"/>
<comment type="subunit">
    <text evidence="5 11">Homodimer.</text>
</comment>
<dbReference type="HAMAP" id="MF_00004">
    <property type="entry name" value="Aden_phosphoribosyltr"/>
    <property type="match status" value="1"/>
</dbReference>
<dbReference type="InterPro" id="IPR050120">
    <property type="entry name" value="Adenine_PRTase"/>
</dbReference>
<keyword evidence="14" id="KW-1185">Reference proteome</keyword>
<dbReference type="GO" id="GO:0005829">
    <property type="term" value="C:cytosol"/>
    <property type="evidence" value="ECO:0007669"/>
    <property type="project" value="TreeGrafter"/>
</dbReference>
<accession>A0A094ILP0</accession>
<dbReference type="InterPro" id="IPR000836">
    <property type="entry name" value="PRTase_dom"/>
</dbReference>
<evidence type="ECO:0000256" key="6">
    <source>
        <dbReference type="ARBA" id="ARBA00011893"/>
    </source>
</evidence>
<evidence type="ECO:0000313" key="14">
    <source>
        <dbReference type="Proteomes" id="UP000053718"/>
    </source>
</evidence>
<comment type="catalytic activity">
    <reaction evidence="1 11">
        <text>AMP + diphosphate = 5-phospho-alpha-D-ribose 1-diphosphate + adenine</text>
        <dbReference type="Rhea" id="RHEA:16609"/>
        <dbReference type="ChEBI" id="CHEBI:16708"/>
        <dbReference type="ChEBI" id="CHEBI:33019"/>
        <dbReference type="ChEBI" id="CHEBI:58017"/>
        <dbReference type="ChEBI" id="CHEBI:456215"/>
        <dbReference type="EC" id="2.4.2.7"/>
    </reaction>
</comment>
<evidence type="ECO:0000256" key="4">
    <source>
        <dbReference type="ARBA" id="ARBA00008391"/>
    </source>
</evidence>
<dbReference type="OrthoDB" id="9803963at2"/>
<sequence length="174" mass="18686">MKVNPADFIRAIPDFPKPGIIFRDITPLLSNAEALRATIGHFVDRYQDQGITQVVGMEARGFIFGTALAHALGVGFVPLRKPGKLPGATLKQSYALEYGEDTLEMHSDALTAADKVVIIDDLLATGGTALAAVQLVEKSAAQLHECAFVITLQALPGVKRLDEAGIPHYTLCEF</sequence>
<dbReference type="GO" id="GO:0044209">
    <property type="term" value="P:AMP salvage"/>
    <property type="evidence" value="ECO:0007669"/>
    <property type="project" value="UniProtKB-UniRule"/>
</dbReference>
<dbReference type="InterPro" id="IPR029057">
    <property type="entry name" value="PRTase-like"/>
</dbReference>
<dbReference type="EC" id="2.4.2.7" evidence="6 11"/>
<comment type="pathway">
    <text evidence="3 11">Purine metabolism; AMP biosynthesis via salvage pathway; AMP from adenine: step 1/1.</text>
</comment>
<dbReference type="Pfam" id="PF00156">
    <property type="entry name" value="Pribosyltran"/>
    <property type="match status" value="1"/>
</dbReference>
<dbReference type="FunFam" id="3.40.50.2020:FF:000021">
    <property type="entry name" value="Adenine phosphoribosyltransferase"/>
    <property type="match status" value="1"/>
</dbReference>
<comment type="similarity">
    <text evidence="4 11">Belongs to the purine/pyrimidine phosphoribosyltransferase family.</text>
</comment>
<comment type="function">
    <text evidence="11">Catalyzes a salvage reaction resulting in the formation of AMP, that is energically less costly than de novo synthesis.</text>
</comment>
<evidence type="ECO:0000256" key="1">
    <source>
        <dbReference type="ARBA" id="ARBA00000868"/>
    </source>
</evidence>
<dbReference type="GO" id="GO:0003999">
    <property type="term" value="F:adenine phosphoribosyltransferase activity"/>
    <property type="evidence" value="ECO:0007669"/>
    <property type="project" value="UniProtKB-UniRule"/>
</dbReference>
<dbReference type="STRING" id="1517416.IDAT_07610"/>
<evidence type="ECO:0000256" key="2">
    <source>
        <dbReference type="ARBA" id="ARBA00004496"/>
    </source>
</evidence>
<dbReference type="Proteomes" id="UP000053718">
    <property type="component" value="Unassembled WGS sequence"/>
</dbReference>
<dbReference type="RefSeq" id="WP_034732444.1">
    <property type="nucleotide sequence ID" value="NZ_JPIN01000007.1"/>
</dbReference>
<dbReference type="UniPathway" id="UPA00588">
    <property type="reaction ID" value="UER00646"/>
</dbReference>
<keyword evidence="10 11" id="KW-0660">Purine salvage</keyword>
<comment type="caution">
    <text evidence="13">The sequence shown here is derived from an EMBL/GenBank/DDBJ whole genome shotgun (WGS) entry which is preliminary data.</text>
</comment>
<dbReference type="Gene3D" id="3.40.50.2020">
    <property type="match status" value="1"/>
</dbReference>
<dbReference type="NCBIfam" id="TIGR01090">
    <property type="entry name" value="apt"/>
    <property type="match status" value="1"/>
</dbReference>
<dbReference type="CDD" id="cd06223">
    <property type="entry name" value="PRTases_typeI"/>
    <property type="match status" value="1"/>
</dbReference>
<dbReference type="SUPFAM" id="SSF53271">
    <property type="entry name" value="PRTase-like"/>
    <property type="match status" value="1"/>
</dbReference>
<comment type="subcellular location">
    <subcellularLocation>
        <location evidence="2 11">Cytoplasm</location>
    </subcellularLocation>
</comment>
<dbReference type="InterPro" id="IPR005764">
    <property type="entry name" value="Ade_phspho_trans"/>
</dbReference>
<evidence type="ECO:0000256" key="9">
    <source>
        <dbReference type="ARBA" id="ARBA00022679"/>
    </source>
</evidence>
<reference evidence="13 14" key="1">
    <citation type="submission" date="2014-06" db="EMBL/GenBank/DDBJ databases">
        <title>Draft genome sequence of Idiomarina sp. MCCC 1A10513.</title>
        <authorList>
            <person name="Du J."/>
            <person name="Lai Q."/>
            <person name="Shao Z."/>
        </authorList>
    </citation>
    <scope>NUCLEOTIDE SEQUENCE [LARGE SCALE GENOMIC DNA]</scope>
    <source>
        <strain evidence="13 14">MCCC 1A10513</strain>
    </source>
</reference>
<evidence type="ECO:0000256" key="5">
    <source>
        <dbReference type="ARBA" id="ARBA00011738"/>
    </source>
</evidence>
<evidence type="ECO:0000313" key="13">
    <source>
        <dbReference type="EMBL" id="KFZ28610.1"/>
    </source>
</evidence>
<evidence type="ECO:0000256" key="8">
    <source>
        <dbReference type="ARBA" id="ARBA00022676"/>
    </source>
</evidence>
<organism evidence="13 14">
    <name type="scientific">Pseudidiomarina atlantica</name>
    <dbReference type="NCBI Taxonomy" id="1517416"/>
    <lineage>
        <taxon>Bacteria</taxon>
        <taxon>Pseudomonadati</taxon>
        <taxon>Pseudomonadota</taxon>
        <taxon>Gammaproteobacteria</taxon>
        <taxon>Alteromonadales</taxon>
        <taxon>Idiomarinaceae</taxon>
        <taxon>Pseudidiomarina</taxon>
    </lineage>
</organism>
<dbReference type="eggNOG" id="COG0503">
    <property type="taxonomic scope" value="Bacteria"/>
</dbReference>
<evidence type="ECO:0000256" key="7">
    <source>
        <dbReference type="ARBA" id="ARBA00022490"/>
    </source>
</evidence>
<dbReference type="GO" id="GO:0006166">
    <property type="term" value="P:purine ribonucleoside salvage"/>
    <property type="evidence" value="ECO:0007669"/>
    <property type="project" value="UniProtKB-UniRule"/>
</dbReference>
<name>A0A094ILP0_9GAMM</name>
<keyword evidence="8 11" id="KW-0328">Glycosyltransferase</keyword>